<name>A0A0S2LQF4_9CHLO</name>
<dbReference type="GO" id="GO:0003735">
    <property type="term" value="F:structural constituent of ribosome"/>
    <property type="evidence" value="ECO:0007669"/>
    <property type="project" value="InterPro"/>
</dbReference>
<evidence type="ECO:0000313" key="5">
    <source>
        <dbReference type="EMBL" id="ALO63630.1"/>
    </source>
</evidence>
<sequence>MAVPKKRTSKSKKNLRKTAWKQKVQKQATRALFLANYLLKNKPEDPAIEKLLKNLNQDNSSSDSVDKKE</sequence>
<dbReference type="EMBL" id="KT625422">
    <property type="protein sequence ID" value="ALO63630.1"/>
    <property type="molecule type" value="Genomic_DNA"/>
</dbReference>
<feature type="region of interest" description="Disordered" evidence="4">
    <location>
        <begin position="1"/>
        <end position="22"/>
    </location>
</feature>
<dbReference type="Pfam" id="PF01783">
    <property type="entry name" value="Ribosomal_L32p"/>
    <property type="match status" value="1"/>
</dbReference>
<dbReference type="AlphaFoldDB" id="A0A0S2LQF4"/>
<dbReference type="RefSeq" id="YP_009185258.1">
    <property type="nucleotide sequence ID" value="NC_028587.1"/>
</dbReference>
<evidence type="ECO:0000256" key="1">
    <source>
        <dbReference type="ARBA" id="ARBA00008560"/>
    </source>
</evidence>
<dbReference type="GO" id="GO:0015934">
    <property type="term" value="C:large ribosomal subunit"/>
    <property type="evidence" value="ECO:0007669"/>
    <property type="project" value="InterPro"/>
</dbReference>
<protein>
    <submittedName>
        <fullName evidence="5">Ribosomal protein L32</fullName>
    </submittedName>
</protein>
<proteinExistence type="inferred from homology"/>
<dbReference type="GO" id="GO:0006412">
    <property type="term" value="P:translation"/>
    <property type="evidence" value="ECO:0007669"/>
    <property type="project" value="InterPro"/>
</dbReference>
<keyword evidence="3" id="KW-0687">Ribonucleoprotein</keyword>
<evidence type="ECO:0000256" key="3">
    <source>
        <dbReference type="ARBA" id="ARBA00023274"/>
    </source>
</evidence>
<organism evidence="5">
    <name type="scientific">Phacotus lenticularis</name>
    <dbReference type="NCBI Taxonomy" id="52965"/>
    <lineage>
        <taxon>Eukaryota</taxon>
        <taxon>Viridiplantae</taxon>
        <taxon>Chlorophyta</taxon>
        <taxon>core chlorophytes</taxon>
        <taxon>Chlorophyceae</taxon>
        <taxon>CS clade</taxon>
        <taxon>Chlamydomonadales</taxon>
        <taxon>Phacotaceae</taxon>
        <taxon>Phacotus</taxon>
    </lineage>
</organism>
<dbReference type="InterPro" id="IPR011332">
    <property type="entry name" value="Ribosomal_zn-bd"/>
</dbReference>
<dbReference type="SUPFAM" id="SSF57829">
    <property type="entry name" value="Zn-binding ribosomal proteins"/>
    <property type="match status" value="1"/>
</dbReference>
<geneLocation type="chloroplast" evidence="5"/>
<dbReference type="InterPro" id="IPR002677">
    <property type="entry name" value="Ribosomal_bL32"/>
</dbReference>
<accession>A0A0S2LQF4</accession>
<comment type="similarity">
    <text evidence="1">Belongs to the bacterial ribosomal protein bL32 family.</text>
</comment>
<reference evidence="5" key="1">
    <citation type="journal article" date="2015" name="BMC Evol. Biol.">
        <title>Chloroplast phylogenomic analysis of chlorophyte green algae identifies a novel lineage sister to the Sphaeropleales (Chlorophyceae).</title>
        <authorList>
            <person name="Lemieux C."/>
            <person name="Vincent A.T."/>
            <person name="Labarre A."/>
            <person name="Otis C."/>
            <person name="Turmel M."/>
        </authorList>
    </citation>
    <scope>NUCLEOTIDE SEQUENCE</scope>
</reference>
<keyword evidence="2 5" id="KW-0689">Ribosomal protein</keyword>
<gene>
    <name evidence="5" type="primary">rpl32</name>
</gene>
<dbReference type="GeneID" id="26379165"/>
<evidence type="ECO:0000256" key="4">
    <source>
        <dbReference type="SAM" id="MobiDB-lite"/>
    </source>
</evidence>
<keyword evidence="5" id="KW-0150">Chloroplast</keyword>
<evidence type="ECO:0000256" key="2">
    <source>
        <dbReference type="ARBA" id="ARBA00022980"/>
    </source>
</evidence>
<keyword evidence="5" id="KW-0934">Plastid</keyword>